<evidence type="ECO:0000313" key="6">
    <source>
        <dbReference type="Proteomes" id="UP000070498"/>
    </source>
</evidence>
<organism evidence="5 6">
    <name type="scientific">Agrobacterium bohemicum</name>
    <dbReference type="NCBI Taxonomy" id="2052828"/>
    <lineage>
        <taxon>Bacteria</taxon>
        <taxon>Pseudomonadati</taxon>
        <taxon>Pseudomonadota</taxon>
        <taxon>Alphaproteobacteria</taxon>
        <taxon>Hyphomicrobiales</taxon>
        <taxon>Rhizobiaceae</taxon>
        <taxon>Rhizobium/Agrobacterium group</taxon>
        <taxon>Agrobacterium</taxon>
    </lineage>
</organism>
<evidence type="ECO:0000313" key="5">
    <source>
        <dbReference type="EMBL" id="KXG86976.1"/>
    </source>
</evidence>
<dbReference type="InterPro" id="IPR051011">
    <property type="entry name" value="Metal_resp_trans_reg"/>
</dbReference>
<keyword evidence="1" id="KW-0805">Transcription regulation</keyword>
<accession>A0A135P6G5</accession>
<dbReference type="SUPFAM" id="SSF46785">
    <property type="entry name" value="Winged helix' DNA-binding domain"/>
    <property type="match status" value="1"/>
</dbReference>
<evidence type="ECO:0000259" key="4">
    <source>
        <dbReference type="PROSITE" id="PS50987"/>
    </source>
</evidence>
<comment type="caution">
    <text evidence="5">The sequence shown here is derived from an EMBL/GenBank/DDBJ whole genome shotgun (WGS) entry which is preliminary data.</text>
</comment>
<dbReference type="Pfam" id="PF12840">
    <property type="entry name" value="HTH_20"/>
    <property type="match status" value="1"/>
</dbReference>
<protein>
    <submittedName>
        <fullName evidence="5">ArsR family transcriptional regulator</fullName>
    </submittedName>
</protein>
<dbReference type="RefSeq" id="WP_067653831.1">
    <property type="nucleotide sequence ID" value="NZ_KQ961039.1"/>
</dbReference>
<dbReference type="InterPro" id="IPR036390">
    <property type="entry name" value="WH_DNA-bd_sf"/>
</dbReference>
<dbReference type="GO" id="GO:0003677">
    <property type="term" value="F:DNA binding"/>
    <property type="evidence" value="ECO:0007669"/>
    <property type="project" value="UniProtKB-KW"/>
</dbReference>
<gene>
    <name evidence="5" type="ORF">ATO67_21555</name>
</gene>
<name>A0A135P6G5_9HYPH</name>
<sequence>MDDRQALTSFAALSQETRLAIVRALVVAGHDGLAAGVIAERMGVSPTNVSFHLKELERSGLITQRRESRSIIYSASYDALADLVKFLMDDCCAGHPAIRENVEHSRACYSNDKKSSEGPVVA</sequence>
<dbReference type="PROSITE" id="PS50987">
    <property type="entry name" value="HTH_ARSR_2"/>
    <property type="match status" value="1"/>
</dbReference>
<evidence type="ECO:0000256" key="1">
    <source>
        <dbReference type="ARBA" id="ARBA00023015"/>
    </source>
</evidence>
<dbReference type="InterPro" id="IPR036388">
    <property type="entry name" value="WH-like_DNA-bd_sf"/>
</dbReference>
<reference evidence="5 6" key="1">
    <citation type="submission" date="2015-11" db="EMBL/GenBank/DDBJ databases">
        <title>Draft genome sequence of Agrobacterium sp. R89-1.</title>
        <authorList>
            <person name="Zahradnik J."/>
            <person name="Kyslikova E."/>
            <person name="Palyzova A."/>
            <person name="Kyslik P."/>
        </authorList>
    </citation>
    <scope>NUCLEOTIDE SEQUENCE [LARGE SCALE GENOMIC DNA]</scope>
    <source>
        <strain evidence="5 6">R89-1</strain>
    </source>
</reference>
<dbReference type="InterPro" id="IPR011991">
    <property type="entry name" value="ArsR-like_HTH"/>
</dbReference>
<keyword evidence="2" id="KW-0238">DNA-binding</keyword>
<keyword evidence="6" id="KW-1185">Reference proteome</keyword>
<dbReference type="Gene3D" id="1.10.10.10">
    <property type="entry name" value="Winged helix-like DNA-binding domain superfamily/Winged helix DNA-binding domain"/>
    <property type="match status" value="1"/>
</dbReference>
<dbReference type="GO" id="GO:0003700">
    <property type="term" value="F:DNA-binding transcription factor activity"/>
    <property type="evidence" value="ECO:0007669"/>
    <property type="project" value="InterPro"/>
</dbReference>
<keyword evidence="3" id="KW-0804">Transcription</keyword>
<dbReference type="PANTHER" id="PTHR43132">
    <property type="entry name" value="ARSENICAL RESISTANCE OPERON REPRESSOR ARSR-RELATED"/>
    <property type="match status" value="1"/>
</dbReference>
<evidence type="ECO:0000256" key="3">
    <source>
        <dbReference type="ARBA" id="ARBA00023163"/>
    </source>
</evidence>
<dbReference type="CDD" id="cd00090">
    <property type="entry name" value="HTH_ARSR"/>
    <property type="match status" value="1"/>
</dbReference>
<dbReference type="NCBIfam" id="NF033788">
    <property type="entry name" value="HTH_metalloreg"/>
    <property type="match status" value="1"/>
</dbReference>
<dbReference type="InterPro" id="IPR001845">
    <property type="entry name" value="HTH_ArsR_DNA-bd_dom"/>
</dbReference>
<dbReference type="STRING" id="2052828.ATO67_21555"/>
<evidence type="ECO:0000256" key="2">
    <source>
        <dbReference type="ARBA" id="ARBA00023125"/>
    </source>
</evidence>
<feature type="domain" description="HTH arsR-type" evidence="4">
    <location>
        <begin position="1"/>
        <end position="95"/>
    </location>
</feature>
<dbReference type="SMART" id="SM00418">
    <property type="entry name" value="HTH_ARSR"/>
    <property type="match status" value="1"/>
</dbReference>
<proteinExistence type="predicted"/>
<dbReference type="AlphaFoldDB" id="A0A135P6G5"/>
<dbReference type="Proteomes" id="UP000070498">
    <property type="component" value="Unassembled WGS sequence"/>
</dbReference>
<dbReference type="EMBL" id="LNUW01000010">
    <property type="protein sequence ID" value="KXG86976.1"/>
    <property type="molecule type" value="Genomic_DNA"/>
</dbReference>
<dbReference type="PRINTS" id="PR00778">
    <property type="entry name" value="HTHARSR"/>
</dbReference>
<dbReference type="PANTHER" id="PTHR43132:SF2">
    <property type="entry name" value="ARSENICAL RESISTANCE OPERON REPRESSOR ARSR-RELATED"/>
    <property type="match status" value="1"/>
</dbReference>